<evidence type="ECO:0000313" key="13">
    <source>
        <dbReference type="EMBL" id="MFD2839423.1"/>
    </source>
</evidence>
<evidence type="ECO:0000256" key="6">
    <source>
        <dbReference type="ARBA" id="ARBA00011893"/>
    </source>
</evidence>
<proteinExistence type="inferred from homology"/>
<dbReference type="SUPFAM" id="SSF53271">
    <property type="entry name" value="PRTase-like"/>
    <property type="match status" value="1"/>
</dbReference>
<evidence type="ECO:0000313" key="14">
    <source>
        <dbReference type="Proteomes" id="UP001597391"/>
    </source>
</evidence>
<evidence type="ECO:0000259" key="12">
    <source>
        <dbReference type="Pfam" id="PF00156"/>
    </source>
</evidence>
<comment type="subunit">
    <text evidence="11">Homodimer.</text>
</comment>
<keyword evidence="14" id="KW-1185">Reference proteome</keyword>
<comment type="caution">
    <text evidence="13">The sequence shown here is derived from an EMBL/GenBank/DDBJ whole genome shotgun (WGS) entry which is preliminary data.</text>
</comment>
<keyword evidence="7 11" id="KW-0963">Cytoplasm</keyword>
<dbReference type="InterPro" id="IPR050054">
    <property type="entry name" value="UPRTase/APRTase"/>
</dbReference>
<reference evidence="14" key="1">
    <citation type="journal article" date="2019" name="Int. J. Syst. Evol. Microbiol.">
        <title>The Global Catalogue of Microorganisms (GCM) 10K type strain sequencing project: providing services to taxonomists for standard genome sequencing and annotation.</title>
        <authorList>
            <consortium name="The Broad Institute Genomics Platform"/>
            <consortium name="The Broad Institute Genome Sequencing Center for Infectious Disease"/>
            <person name="Wu L."/>
            <person name="Ma J."/>
        </authorList>
    </citation>
    <scope>NUCLEOTIDE SEQUENCE [LARGE SCALE GENOMIC DNA]</scope>
    <source>
        <strain evidence="14">KCTC 33576</strain>
    </source>
</reference>
<evidence type="ECO:0000256" key="5">
    <source>
        <dbReference type="ARBA" id="ARBA00008391"/>
    </source>
</evidence>
<dbReference type="Gene3D" id="3.40.50.2020">
    <property type="match status" value="1"/>
</dbReference>
<dbReference type="GO" id="GO:0003999">
    <property type="term" value="F:adenine phosphoribosyltransferase activity"/>
    <property type="evidence" value="ECO:0007669"/>
    <property type="project" value="UniProtKB-EC"/>
</dbReference>
<comment type="similarity">
    <text evidence="5 11">Belongs to the purine/pyrimidine phosphoribosyltransferase family.</text>
</comment>
<evidence type="ECO:0000256" key="11">
    <source>
        <dbReference type="HAMAP-Rule" id="MF_00004"/>
    </source>
</evidence>
<dbReference type="PANTHER" id="PTHR32315">
    <property type="entry name" value="ADENINE PHOSPHORIBOSYLTRANSFERASE"/>
    <property type="match status" value="1"/>
</dbReference>
<keyword evidence="8 11" id="KW-0328">Glycosyltransferase</keyword>
<protein>
    <recommendedName>
        <fullName evidence="6 11">Adenine phosphoribosyltransferase</fullName>
        <shortName evidence="11">APRT</shortName>
        <ecNumber evidence="6 11">2.4.2.7</ecNumber>
    </recommendedName>
</protein>
<gene>
    <name evidence="11" type="primary">apt</name>
    <name evidence="13" type="ORF">ACFSYH_02435</name>
</gene>
<dbReference type="CDD" id="cd06223">
    <property type="entry name" value="PRTases_typeI"/>
    <property type="match status" value="1"/>
</dbReference>
<dbReference type="NCBIfam" id="NF002636">
    <property type="entry name" value="PRK02304.1-5"/>
    <property type="match status" value="1"/>
</dbReference>
<dbReference type="NCBIfam" id="NF002634">
    <property type="entry name" value="PRK02304.1-3"/>
    <property type="match status" value="1"/>
</dbReference>
<dbReference type="InterPro" id="IPR000836">
    <property type="entry name" value="PRTase_dom"/>
</dbReference>
<dbReference type="InterPro" id="IPR029057">
    <property type="entry name" value="PRTase-like"/>
</dbReference>
<dbReference type="RefSeq" id="WP_377464896.1">
    <property type="nucleotide sequence ID" value="NZ_JBHUOP010000001.1"/>
</dbReference>
<accession>A0ABW5XCH8</accession>
<dbReference type="EC" id="2.4.2.7" evidence="6 11"/>
<dbReference type="Proteomes" id="UP001597391">
    <property type="component" value="Unassembled WGS sequence"/>
</dbReference>
<evidence type="ECO:0000256" key="3">
    <source>
        <dbReference type="ARBA" id="ARBA00004496"/>
    </source>
</evidence>
<keyword evidence="9 11" id="KW-0808">Transferase</keyword>
<dbReference type="PANTHER" id="PTHR32315:SF3">
    <property type="entry name" value="ADENINE PHOSPHORIBOSYLTRANSFERASE"/>
    <property type="match status" value="1"/>
</dbReference>
<evidence type="ECO:0000256" key="9">
    <source>
        <dbReference type="ARBA" id="ARBA00022679"/>
    </source>
</evidence>
<comment type="pathway">
    <text evidence="4 11">Purine metabolism; AMP biosynthesis via salvage pathway; AMP from adenine: step 1/1.</text>
</comment>
<organism evidence="13 14">
    <name type="scientific">Populibacterium corticicola</name>
    <dbReference type="NCBI Taxonomy" id="1812826"/>
    <lineage>
        <taxon>Bacteria</taxon>
        <taxon>Bacillati</taxon>
        <taxon>Actinomycetota</taxon>
        <taxon>Actinomycetes</taxon>
        <taxon>Micrococcales</taxon>
        <taxon>Jonesiaceae</taxon>
        <taxon>Populibacterium</taxon>
    </lineage>
</organism>
<dbReference type="InterPro" id="IPR005764">
    <property type="entry name" value="Ade_phspho_trans"/>
</dbReference>
<evidence type="ECO:0000256" key="2">
    <source>
        <dbReference type="ARBA" id="ARBA00003968"/>
    </source>
</evidence>
<comment type="subcellular location">
    <subcellularLocation>
        <location evidence="3 11">Cytoplasm</location>
    </subcellularLocation>
</comment>
<evidence type="ECO:0000256" key="10">
    <source>
        <dbReference type="ARBA" id="ARBA00022726"/>
    </source>
</evidence>
<evidence type="ECO:0000256" key="1">
    <source>
        <dbReference type="ARBA" id="ARBA00000868"/>
    </source>
</evidence>
<dbReference type="EMBL" id="JBHUOP010000001">
    <property type="protein sequence ID" value="MFD2839423.1"/>
    <property type="molecule type" value="Genomic_DNA"/>
</dbReference>
<dbReference type="HAMAP" id="MF_00004">
    <property type="entry name" value="Aden_phosphoribosyltr"/>
    <property type="match status" value="1"/>
</dbReference>
<evidence type="ECO:0000256" key="7">
    <source>
        <dbReference type="ARBA" id="ARBA00022490"/>
    </source>
</evidence>
<name>A0ABW5XCH8_9MICO</name>
<dbReference type="Pfam" id="PF00156">
    <property type="entry name" value="Pribosyltran"/>
    <property type="match status" value="1"/>
</dbReference>
<feature type="domain" description="Phosphoribosyltransferase" evidence="12">
    <location>
        <begin position="57"/>
        <end position="154"/>
    </location>
</feature>
<evidence type="ECO:0000256" key="8">
    <source>
        <dbReference type="ARBA" id="ARBA00022676"/>
    </source>
</evidence>
<comment type="function">
    <text evidence="2 11">Catalyzes a salvage reaction resulting in the formation of AMP, that is energically less costly than de novo synthesis.</text>
</comment>
<keyword evidence="10 11" id="KW-0660">Purine salvage</keyword>
<evidence type="ECO:0000256" key="4">
    <source>
        <dbReference type="ARBA" id="ARBA00004659"/>
    </source>
</evidence>
<comment type="catalytic activity">
    <reaction evidence="1 11">
        <text>AMP + diphosphate = 5-phospho-alpha-D-ribose 1-diphosphate + adenine</text>
        <dbReference type="Rhea" id="RHEA:16609"/>
        <dbReference type="ChEBI" id="CHEBI:16708"/>
        <dbReference type="ChEBI" id="CHEBI:33019"/>
        <dbReference type="ChEBI" id="CHEBI:58017"/>
        <dbReference type="ChEBI" id="CHEBI:456215"/>
        <dbReference type="EC" id="2.4.2.7"/>
    </reaction>
</comment>
<sequence>MTSQESSTLAAEIRPFIRDLPDYPSSGITFRDITPLLADPTAFSRTIEGLAGLVPDDTDFIAGMEARGFMFGAALAHHLGIGFVPIRKAGKLPPPVKSYTYDLEYGQATVELRDGTVPEGSRVVLLDDVLATGGTAQAGAALLEHNGAQVTDLIFVMELDGLGGRKVLEGRAVSALLAV</sequence>